<dbReference type="PANTHER" id="PTHR30346">
    <property type="entry name" value="TRANSCRIPTIONAL DUAL REGULATOR HCAR-RELATED"/>
    <property type="match status" value="1"/>
</dbReference>
<evidence type="ECO:0000256" key="1">
    <source>
        <dbReference type="ARBA" id="ARBA00009437"/>
    </source>
</evidence>
<evidence type="ECO:0000313" key="7">
    <source>
        <dbReference type="Proteomes" id="UP000010729"/>
    </source>
</evidence>
<keyword evidence="7" id="KW-1185">Reference proteome</keyword>
<keyword evidence="4" id="KW-0804">Transcription</keyword>
<sequence length="143" mass="15295">MELAAVKAMPLVLVLPPRLSALPDPVDLTDLADEAWILPTQISGFPGLLELAEQLWRSAGARPASIRSVSTLQTAVPLIAAGMGISLMPRSITDIAGTRVEVRNSLQPVAPLHAVMVWSRQLPPSPVLELFLGVAQRTYTGEL</sequence>
<evidence type="ECO:0000259" key="5">
    <source>
        <dbReference type="Pfam" id="PF03466"/>
    </source>
</evidence>
<dbReference type="Pfam" id="PF03466">
    <property type="entry name" value="LysR_substrate"/>
    <property type="match status" value="1"/>
</dbReference>
<keyword evidence="3" id="KW-0238">DNA-binding</keyword>
<comment type="similarity">
    <text evidence="1">Belongs to the LysR transcriptional regulatory family.</text>
</comment>
<keyword evidence="2" id="KW-0805">Transcription regulation</keyword>
<gene>
    <name evidence="6" type="ORF">D477_015486</name>
</gene>
<dbReference type="InterPro" id="IPR005119">
    <property type="entry name" value="LysR_subst-bd"/>
</dbReference>
<dbReference type="SUPFAM" id="SSF53850">
    <property type="entry name" value="Periplasmic binding protein-like II"/>
    <property type="match status" value="1"/>
</dbReference>
<dbReference type="Proteomes" id="UP000010729">
    <property type="component" value="Unassembled WGS sequence"/>
</dbReference>
<organism evidence="6 7">
    <name type="scientific">Arthrobacter crystallopoietes BAB-32</name>
    <dbReference type="NCBI Taxonomy" id="1246476"/>
    <lineage>
        <taxon>Bacteria</taxon>
        <taxon>Bacillati</taxon>
        <taxon>Actinomycetota</taxon>
        <taxon>Actinomycetes</taxon>
        <taxon>Micrococcales</taxon>
        <taxon>Micrococcaceae</taxon>
        <taxon>Crystallibacter</taxon>
    </lineage>
</organism>
<evidence type="ECO:0000256" key="4">
    <source>
        <dbReference type="ARBA" id="ARBA00023163"/>
    </source>
</evidence>
<dbReference type="AlphaFoldDB" id="N1UWB0"/>
<evidence type="ECO:0000256" key="3">
    <source>
        <dbReference type="ARBA" id="ARBA00023125"/>
    </source>
</evidence>
<dbReference type="Gene3D" id="3.40.190.10">
    <property type="entry name" value="Periplasmic binding protein-like II"/>
    <property type="match status" value="2"/>
</dbReference>
<protein>
    <submittedName>
        <fullName evidence="6">Transcriptional regulator</fullName>
    </submittedName>
</protein>
<evidence type="ECO:0000313" key="6">
    <source>
        <dbReference type="EMBL" id="EMY33335.1"/>
    </source>
</evidence>
<evidence type="ECO:0000256" key="2">
    <source>
        <dbReference type="ARBA" id="ARBA00023015"/>
    </source>
</evidence>
<name>N1UWB0_9MICC</name>
<accession>N1UWB0</accession>
<reference evidence="6 7" key="1">
    <citation type="journal article" date="2013" name="Genome Announc.">
        <title>Draft Genome Sequence of Arthrobacter crystallopoietes Strain BAB-32, Revealing Genes for Bioremediation.</title>
        <authorList>
            <person name="Joshi M.N."/>
            <person name="Pandit A.S."/>
            <person name="Sharma A."/>
            <person name="Pandya R.V."/>
            <person name="Desai S.M."/>
            <person name="Saxena A.K."/>
            <person name="Bagatharia S.B."/>
        </authorList>
    </citation>
    <scope>NUCLEOTIDE SEQUENCE [LARGE SCALE GENOMIC DNA]</scope>
    <source>
        <strain evidence="6 7">BAB-32</strain>
    </source>
</reference>
<dbReference type="GO" id="GO:0003677">
    <property type="term" value="F:DNA binding"/>
    <property type="evidence" value="ECO:0007669"/>
    <property type="project" value="UniProtKB-KW"/>
</dbReference>
<dbReference type="GO" id="GO:0032993">
    <property type="term" value="C:protein-DNA complex"/>
    <property type="evidence" value="ECO:0007669"/>
    <property type="project" value="TreeGrafter"/>
</dbReference>
<proteinExistence type="inferred from homology"/>
<feature type="domain" description="LysR substrate-binding" evidence="5">
    <location>
        <begin position="9"/>
        <end position="137"/>
    </location>
</feature>
<dbReference type="EMBL" id="ANPE02000184">
    <property type="protein sequence ID" value="EMY33335.1"/>
    <property type="molecule type" value="Genomic_DNA"/>
</dbReference>
<dbReference type="PANTHER" id="PTHR30346:SF0">
    <property type="entry name" value="HCA OPERON TRANSCRIPTIONAL ACTIVATOR HCAR"/>
    <property type="match status" value="1"/>
</dbReference>
<comment type="caution">
    <text evidence="6">The sequence shown here is derived from an EMBL/GenBank/DDBJ whole genome shotgun (WGS) entry which is preliminary data.</text>
</comment>
<dbReference type="GO" id="GO:0003700">
    <property type="term" value="F:DNA-binding transcription factor activity"/>
    <property type="evidence" value="ECO:0007669"/>
    <property type="project" value="TreeGrafter"/>
</dbReference>